<evidence type="ECO:0000313" key="1">
    <source>
        <dbReference type="EMBL" id="VUZ50307.1"/>
    </source>
</evidence>
<protein>
    <submittedName>
        <fullName evidence="1">Uncharacterized protein</fullName>
    </submittedName>
</protein>
<keyword evidence="2" id="KW-1185">Reference proteome</keyword>
<name>A0A564YSS3_HYMDI</name>
<dbReference type="AlphaFoldDB" id="A0A564YSS3"/>
<dbReference type="EMBL" id="CABIJS010000356">
    <property type="protein sequence ID" value="VUZ50307.1"/>
    <property type="molecule type" value="Genomic_DNA"/>
</dbReference>
<proteinExistence type="predicted"/>
<reference evidence="1 2" key="1">
    <citation type="submission" date="2019-07" db="EMBL/GenBank/DDBJ databases">
        <authorList>
            <person name="Jastrzebski P J."/>
            <person name="Paukszto L."/>
            <person name="Jastrzebski P J."/>
        </authorList>
    </citation>
    <scope>NUCLEOTIDE SEQUENCE [LARGE SCALE GENOMIC DNA]</scope>
    <source>
        <strain evidence="1 2">WMS-il1</strain>
    </source>
</reference>
<accession>A0A564YSS3</accession>
<evidence type="ECO:0000313" key="2">
    <source>
        <dbReference type="Proteomes" id="UP000321570"/>
    </source>
</evidence>
<dbReference type="Proteomes" id="UP000321570">
    <property type="component" value="Unassembled WGS sequence"/>
</dbReference>
<sequence length="99" mass="11244">MAVHPHATRITILLHKVDRSDHDSCSSYHQPMGPVDLAYEEIIIWALVTTEENQLRCLIFIHGLQSPCYAEIRLGLLSLLDKGPDVKKSRLNPILLCDR</sequence>
<gene>
    <name evidence="1" type="ORF">WMSIL1_LOCUS9330</name>
</gene>
<organism evidence="1 2">
    <name type="scientific">Hymenolepis diminuta</name>
    <name type="common">Rat tapeworm</name>
    <dbReference type="NCBI Taxonomy" id="6216"/>
    <lineage>
        <taxon>Eukaryota</taxon>
        <taxon>Metazoa</taxon>
        <taxon>Spiralia</taxon>
        <taxon>Lophotrochozoa</taxon>
        <taxon>Platyhelminthes</taxon>
        <taxon>Cestoda</taxon>
        <taxon>Eucestoda</taxon>
        <taxon>Cyclophyllidea</taxon>
        <taxon>Hymenolepididae</taxon>
        <taxon>Hymenolepis</taxon>
    </lineage>
</organism>